<dbReference type="AlphaFoldDB" id="A0A926JQ97"/>
<dbReference type="Proteomes" id="UP000653730">
    <property type="component" value="Unassembled WGS sequence"/>
</dbReference>
<keyword evidence="3" id="KW-1185">Reference proteome</keyword>
<organism evidence="2 3">
    <name type="scientific">Sinomicrobium weinanense</name>
    <dbReference type="NCBI Taxonomy" id="2842200"/>
    <lineage>
        <taxon>Bacteria</taxon>
        <taxon>Pseudomonadati</taxon>
        <taxon>Bacteroidota</taxon>
        <taxon>Flavobacteriia</taxon>
        <taxon>Flavobacteriales</taxon>
        <taxon>Flavobacteriaceae</taxon>
        <taxon>Sinomicrobium</taxon>
    </lineage>
</organism>
<evidence type="ECO:0000256" key="1">
    <source>
        <dbReference type="SAM" id="Coils"/>
    </source>
</evidence>
<protein>
    <recommendedName>
        <fullName evidence="4">Viral A-type inclusion protein</fullName>
    </recommendedName>
</protein>
<name>A0A926JQ97_9FLAO</name>
<proteinExistence type="predicted"/>
<evidence type="ECO:0000313" key="3">
    <source>
        <dbReference type="Proteomes" id="UP000653730"/>
    </source>
</evidence>
<accession>A0A926JQ97</accession>
<evidence type="ECO:0000313" key="2">
    <source>
        <dbReference type="EMBL" id="MBC9795497.1"/>
    </source>
</evidence>
<dbReference type="EMBL" id="JACVDC010000011">
    <property type="protein sequence ID" value="MBC9795497.1"/>
    <property type="molecule type" value="Genomic_DNA"/>
</dbReference>
<feature type="coiled-coil region" evidence="1">
    <location>
        <begin position="117"/>
        <end position="144"/>
    </location>
</feature>
<dbReference type="PROSITE" id="PS51257">
    <property type="entry name" value="PROKAR_LIPOPROTEIN"/>
    <property type="match status" value="1"/>
</dbReference>
<dbReference type="RefSeq" id="WP_187964653.1">
    <property type="nucleotide sequence ID" value="NZ_JACVDC010000011.1"/>
</dbReference>
<sequence>MKFFNSPVILIAIFTVTTACTTKPSKEAREFQTLFDEVIVIHDEVMPQMGKLNTLGQQLKKEADTTTAAYTEAAEGLKKSHKVMMDWMKDFSEKFPYDDAPLKDKTPEEITQKIALLKSEKEEMSELRDLVNQSIEKAERLLEKK</sequence>
<keyword evidence="1" id="KW-0175">Coiled coil</keyword>
<reference evidence="2 3" key="1">
    <citation type="submission" date="2020-09" db="EMBL/GenBank/DDBJ databases">
        <title>Sinomicrobium weinanense sp. nov., a halophilic bacteria isolated from saline-alkali soil.</title>
        <authorList>
            <person name="Wu P."/>
            <person name="Ren H."/>
            <person name="Mei Y."/>
            <person name="Liang Y."/>
            <person name="Chen Z."/>
        </authorList>
    </citation>
    <scope>NUCLEOTIDE SEQUENCE [LARGE SCALE GENOMIC DNA]</scope>
    <source>
        <strain evidence="2 3">FJxs</strain>
    </source>
</reference>
<comment type="caution">
    <text evidence="2">The sequence shown here is derived from an EMBL/GenBank/DDBJ whole genome shotgun (WGS) entry which is preliminary data.</text>
</comment>
<evidence type="ECO:0008006" key="4">
    <source>
        <dbReference type="Google" id="ProtNLM"/>
    </source>
</evidence>
<gene>
    <name evidence="2" type="ORF">IBL28_05945</name>
</gene>